<dbReference type="GeneID" id="92088930"/>
<evidence type="ECO:0000313" key="1">
    <source>
        <dbReference type="EMBL" id="KAK8073559.1"/>
    </source>
</evidence>
<keyword evidence="2" id="KW-1185">Reference proteome</keyword>
<accession>A0ABR1VQN3</accession>
<proteinExistence type="predicted"/>
<reference evidence="1 2" key="1">
    <citation type="submission" date="2023-01" db="EMBL/GenBank/DDBJ databases">
        <title>Analysis of 21 Apiospora genomes using comparative genomics revels a genus with tremendous synthesis potential of carbohydrate active enzymes and secondary metabolites.</title>
        <authorList>
            <person name="Sorensen T."/>
        </authorList>
    </citation>
    <scope>NUCLEOTIDE SEQUENCE [LARGE SCALE GENOMIC DNA]</scope>
    <source>
        <strain evidence="1 2">CBS 135458</strain>
    </source>
</reference>
<gene>
    <name evidence="1" type="ORF">PG994_004458</name>
</gene>
<organism evidence="1 2">
    <name type="scientific">Apiospora phragmitis</name>
    <dbReference type="NCBI Taxonomy" id="2905665"/>
    <lineage>
        <taxon>Eukaryota</taxon>
        <taxon>Fungi</taxon>
        <taxon>Dikarya</taxon>
        <taxon>Ascomycota</taxon>
        <taxon>Pezizomycotina</taxon>
        <taxon>Sordariomycetes</taxon>
        <taxon>Xylariomycetidae</taxon>
        <taxon>Amphisphaeriales</taxon>
        <taxon>Apiosporaceae</taxon>
        <taxon>Apiospora</taxon>
    </lineage>
</organism>
<name>A0ABR1VQN3_9PEZI</name>
<dbReference type="RefSeq" id="XP_066718034.1">
    <property type="nucleotide sequence ID" value="XM_066855867.1"/>
</dbReference>
<sequence length="165" mass="18268">MQHEASACPSSDFSFPESQVATKKCSSPTGDDLIRLSFSFMRSYADLPIKLAILDPRDASNSETGWLQQAIPASWHLCDGDGEGGYDDYSHDADNAAVPNTTTTVIQFEGRERLQDLVLILGIHMKMLRVWPAMTFASTDKVKWLSFGSDPTISLSSHRCAPQRR</sequence>
<dbReference type="Proteomes" id="UP001480595">
    <property type="component" value="Unassembled WGS sequence"/>
</dbReference>
<evidence type="ECO:0000313" key="2">
    <source>
        <dbReference type="Proteomes" id="UP001480595"/>
    </source>
</evidence>
<protein>
    <submittedName>
        <fullName evidence="1">Uncharacterized protein</fullName>
    </submittedName>
</protein>
<dbReference type="EMBL" id="JAQQWL010000005">
    <property type="protein sequence ID" value="KAK8073559.1"/>
    <property type="molecule type" value="Genomic_DNA"/>
</dbReference>
<comment type="caution">
    <text evidence="1">The sequence shown here is derived from an EMBL/GenBank/DDBJ whole genome shotgun (WGS) entry which is preliminary data.</text>
</comment>